<proteinExistence type="predicted"/>
<evidence type="ECO:0000313" key="4">
    <source>
        <dbReference type="Proteomes" id="UP001202831"/>
    </source>
</evidence>
<dbReference type="PIRSF" id="PIRSF028688">
    <property type="entry name" value="UCP_imp_028688"/>
    <property type="match status" value="1"/>
</dbReference>
<evidence type="ECO:0000256" key="1">
    <source>
        <dbReference type="SAM" id="SignalP"/>
    </source>
</evidence>
<feature type="signal peptide" evidence="1">
    <location>
        <begin position="1"/>
        <end position="18"/>
    </location>
</feature>
<keyword evidence="4" id="KW-1185">Reference proteome</keyword>
<gene>
    <name evidence="3" type="ORF">L2725_04790</name>
</gene>
<evidence type="ECO:0000313" key="3">
    <source>
        <dbReference type="EMBL" id="MCL2913100.1"/>
    </source>
</evidence>
<comment type="caution">
    <text evidence="3">The sequence shown here is derived from an EMBL/GenBank/DDBJ whole genome shotgun (WGS) entry which is preliminary data.</text>
</comment>
<feature type="domain" description="FlgO" evidence="2">
    <location>
        <begin position="51"/>
        <end position="178"/>
    </location>
</feature>
<evidence type="ECO:0000259" key="2">
    <source>
        <dbReference type="Pfam" id="PF17680"/>
    </source>
</evidence>
<protein>
    <recommendedName>
        <fullName evidence="2">FlgO domain-containing protein</fullName>
    </recommendedName>
</protein>
<feature type="chain" id="PRO_5046978657" description="FlgO domain-containing protein" evidence="1">
    <location>
        <begin position="19"/>
        <end position="214"/>
    </location>
</feature>
<reference evidence="3 4" key="1">
    <citation type="submission" date="2022-01" db="EMBL/GenBank/DDBJ databases">
        <title>Whole genome-based taxonomy of the Shewanellaceae.</title>
        <authorList>
            <person name="Martin-Rodriguez A.J."/>
        </authorList>
    </citation>
    <scope>NUCLEOTIDE SEQUENCE [LARGE SCALE GENOMIC DNA]</scope>
    <source>
        <strain evidence="3 4">DSM 21332</strain>
    </source>
</reference>
<sequence>MLKQMKLLPLFVLVTACASEMPDQAHMLSQQSLQHDMGKPPKSAVNHLASRAVFELMMNNDALRPTQPVVVATPVMVGDFNDTNALGKQLQQGMMAALHINQFNVVDMNVAEAMRVTKDGNFILSRDWRQLPGDVLVEYSLVSTMSLDVDGLQLNSRLIDLANNRVVSASQAFASYNELGEYLMASEKVVSENGLLYRYEKPGRGQALLLGDER</sequence>
<dbReference type="EMBL" id="JAKIKT010000001">
    <property type="protein sequence ID" value="MCL2913100.1"/>
    <property type="molecule type" value="Genomic_DNA"/>
</dbReference>
<accession>A0ABT0N4K1</accession>
<organism evidence="3 4">
    <name type="scientific">Shewanella corallii</name>
    <dbReference type="NCBI Taxonomy" id="560080"/>
    <lineage>
        <taxon>Bacteria</taxon>
        <taxon>Pseudomonadati</taxon>
        <taxon>Pseudomonadota</taxon>
        <taxon>Gammaproteobacteria</taxon>
        <taxon>Alteromonadales</taxon>
        <taxon>Shewanellaceae</taxon>
        <taxon>Shewanella</taxon>
    </lineage>
</organism>
<dbReference type="InterPro" id="IPR041215">
    <property type="entry name" value="FlgO_dom"/>
</dbReference>
<name>A0ABT0N4K1_9GAMM</name>
<keyword evidence="1" id="KW-0732">Signal</keyword>
<dbReference type="Proteomes" id="UP001202831">
    <property type="component" value="Unassembled WGS sequence"/>
</dbReference>
<dbReference type="InterPro" id="IPR014549">
    <property type="entry name" value="FlgO"/>
</dbReference>
<dbReference type="Pfam" id="PF17680">
    <property type="entry name" value="FlgO"/>
    <property type="match status" value="1"/>
</dbReference>
<dbReference type="PROSITE" id="PS51257">
    <property type="entry name" value="PROKAR_LIPOPROTEIN"/>
    <property type="match status" value="1"/>
</dbReference>
<dbReference type="RefSeq" id="WP_115134985.1">
    <property type="nucleotide sequence ID" value="NZ_JAKIKT010000001.1"/>
</dbReference>